<feature type="coiled-coil region" evidence="8">
    <location>
        <begin position="202"/>
        <end position="303"/>
    </location>
</feature>
<dbReference type="GO" id="GO:0030139">
    <property type="term" value="C:endocytic vesicle"/>
    <property type="evidence" value="ECO:0007669"/>
    <property type="project" value="TreeGrafter"/>
</dbReference>
<dbReference type="InterPro" id="IPR051977">
    <property type="entry name" value="Rab11-interacting_regulator"/>
</dbReference>
<keyword evidence="7" id="KW-0472">Membrane</keyword>
<dbReference type="GO" id="GO:0032456">
    <property type="term" value="P:endocytic recycling"/>
    <property type="evidence" value="ECO:0007669"/>
    <property type="project" value="TreeGrafter"/>
</dbReference>
<dbReference type="PANTHER" id="PTHR15726">
    <property type="entry name" value="RAB11-FAMILY INTERACTING PROTEIN"/>
    <property type="match status" value="1"/>
</dbReference>
<evidence type="ECO:0000256" key="7">
    <source>
        <dbReference type="ARBA" id="ARBA00023136"/>
    </source>
</evidence>
<dbReference type="InterPro" id="IPR011992">
    <property type="entry name" value="EF-hand-dom_pair"/>
</dbReference>
<dbReference type="GO" id="GO:0032154">
    <property type="term" value="C:cleavage furrow"/>
    <property type="evidence" value="ECO:0007669"/>
    <property type="project" value="UniProtKB-SubCell"/>
</dbReference>
<evidence type="ECO:0000256" key="2">
    <source>
        <dbReference type="ARBA" id="ARBA00004626"/>
    </source>
</evidence>
<dbReference type="Proteomes" id="UP000321570">
    <property type="component" value="Unassembled WGS sequence"/>
</dbReference>
<gene>
    <name evidence="11" type="ORF">WMSIL1_LOCUS3757</name>
</gene>
<feature type="domain" description="EF-hand" evidence="9">
    <location>
        <begin position="3"/>
        <end position="38"/>
    </location>
</feature>
<evidence type="ECO:0000259" key="10">
    <source>
        <dbReference type="PROSITE" id="PS51511"/>
    </source>
</evidence>
<reference evidence="11 12" key="1">
    <citation type="submission" date="2019-07" db="EMBL/GenBank/DDBJ databases">
        <authorList>
            <person name="Jastrzebski P J."/>
            <person name="Paukszto L."/>
            <person name="Jastrzebski P J."/>
        </authorList>
    </citation>
    <scope>NUCLEOTIDE SEQUENCE [LARGE SCALE GENOMIC DNA]</scope>
    <source>
        <strain evidence="11 12">WMS-il1</strain>
    </source>
</reference>
<dbReference type="Gene3D" id="1.20.5.2440">
    <property type="match status" value="1"/>
</dbReference>
<evidence type="ECO:0000256" key="1">
    <source>
        <dbReference type="ARBA" id="ARBA00004214"/>
    </source>
</evidence>
<dbReference type="InterPro" id="IPR037245">
    <property type="entry name" value="FIP-RBD_C_sf"/>
</dbReference>
<dbReference type="InterPro" id="IPR019018">
    <property type="entry name" value="Rab-bd_FIP-RBD"/>
</dbReference>
<dbReference type="Pfam" id="PF13499">
    <property type="entry name" value="EF-hand_7"/>
    <property type="match status" value="1"/>
</dbReference>
<evidence type="ECO:0000256" key="5">
    <source>
        <dbReference type="ARBA" id="ARBA00022753"/>
    </source>
</evidence>
<accession>A0A564Y751</accession>
<dbReference type="Pfam" id="PF25450">
    <property type="entry name" value="Rab11-FIP3"/>
    <property type="match status" value="1"/>
</dbReference>
<name>A0A564Y751_HYMDI</name>
<evidence type="ECO:0000313" key="11">
    <source>
        <dbReference type="EMBL" id="VUZ43081.1"/>
    </source>
</evidence>
<protein>
    <recommendedName>
        <fullName evidence="13">EF-hand domain-containing protein</fullName>
    </recommendedName>
</protein>
<keyword evidence="5" id="KW-0967">Endosome</keyword>
<evidence type="ECO:0000256" key="4">
    <source>
        <dbReference type="ARBA" id="ARBA00022448"/>
    </source>
</evidence>
<keyword evidence="4" id="KW-0813">Transport</keyword>
<proteinExistence type="predicted"/>
<evidence type="ECO:0000259" key="9">
    <source>
        <dbReference type="PROSITE" id="PS50222"/>
    </source>
</evidence>
<dbReference type="SUPFAM" id="SSF144270">
    <property type="entry name" value="Eferin C-derminal domain-like"/>
    <property type="match status" value="1"/>
</dbReference>
<sequence length="489" mass="55809">MNLDTETLRQVFDALDNGNNGYITVEQFTSALENFYTSMSQEQDEGPTDPKLDRKHSMYVDHIVNALDPEKDGIISFDDFKSAFQNFFNCQDRKELKGKSMTVNLHGRRVSITPEDYVMQNLENDPDLKVRQLSSTEDSGFLESGGMNYTPSRPSTLLLSRSRHSSSVRKTPLGYSIKNSNSSFQENTIGSPFSGSRSDLMMDDVDSNFEQLRNQMRQMEAKMESMSSINGSDNLSGRLREENARLSASVAVLEERLKETEARYQRDLESERSHLEALMARSKRTYEAETENLRARCQKLESELSEATIYLGKTRVELDSARVEGKRTNEALLDAQDKINSLMEQLNNRSDAESRELQKAIADRDNALNALKEVNSAVGNGPRLSIGMDTVSRLEEMQQLIHRLKEENKTLTKKLQDAQEESWFKNLKEGHNYLAESNQSVEQELDNLTKEDVVNLLVQEKHANNQLRAYLNTVLEKVMNYHPEILETK</sequence>
<dbReference type="PROSITE" id="PS51511">
    <property type="entry name" value="FIP_RBD"/>
    <property type="match status" value="1"/>
</dbReference>
<dbReference type="GO" id="GO:0005509">
    <property type="term" value="F:calcium ion binding"/>
    <property type="evidence" value="ECO:0007669"/>
    <property type="project" value="InterPro"/>
</dbReference>
<organism evidence="11 12">
    <name type="scientific">Hymenolepis diminuta</name>
    <name type="common">Rat tapeworm</name>
    <dbReference type="NCBI Taxonomy" id="6216"/>
    <lineage>
        <taxon>Eukaryota</taxon>
        <taxon>Metazoa</taxon>
        <taxon>Spiralia</taxon>
        <taxon>Lophotrochozoa</taxon>
        <taxon>Platyhelminthes</taxon>
        <taxon>Cestoda</taxon>
        <taxon>Eucestoda</taxon>
        <taxon>Cyclophyllidea</taxon>
        <taxon>Hymenolepididae</taxon>
        <taxon>Hymenolepis</taxon>
    </lineage>
</organism>
<dbReference type="GO" id="GO:0055038">
    <property type="term" value="C:recycling endosome membrane"/>
    <property type="evidence" value="ECO:0007669"/>
    <property type="project" value="UniProtKB-SubCell"/>
</dbReference>
<dbReference type="InterPro" id="IPR002048">
    <property type="entry name" value="EF_hand_dom"/>
</dbReference>
<evidence type="ECO:0000256" key="3">
    <source>
        <dbReference type="ARBA" id="ARBA00004654"/>
    </source>
</evidence>
<evidence type="ECO:0000256" key="8">
    <source>
        <dbReference type="SAM" id="Coils"/>
    </source>
</evidence>
<dbReference type="InterPro" id="IPR057316">
    <property type="entry name" value="Rab11-FIP3/4_dom"/>
</dbReference>
<keyword evidence="6 8" id="KW-0175">Coiled coil</keyword>
<evidence type="ECO:0008006" key="13">
    <source>
        <dbReference type="Google" id="ProtNLM"/>
    </source>
</evidence>
<dbReference type="AlphaFoldDB" id="A0A564Y751"/>
<feature type="coiled-coil region" evidence="8">
    <location>
        <begin position="329"/>
        <end position="451"/>
    </location>
</feature>
<dbReference type="Gene3D" id="1.10.238.10">
    <property type="entry name" value="EF-hand"/>
    <property type="match status" value="1"/>
</dbReference>
<dbReference type="GO" id="GO:0030496">
    <property type="term" value="C:midbody"/>
    <property type="evidence" value="ECO:0007669"/>
    <property type="project" value="UniProtKB-SubCell"/>
</dbReference>
<evidence type="ECO:0000256" key="6">
    <source>
        <dbReference type="ARBA" id="ARBA00023054"/>
    </source>
</evidence>
<comment type="subcellular location">
    <subcellularLocation>
        <location evidence="2">Cleavage furrow</location>
    </subcellularLocation>
    <subcellularLocation>
        <location evidence="1">Midbody</location>
    </subcellularLocation>
    <subcellularLocation>
        <location evidence="3">Recycling endosome membrane</location>
        <topology evidence="3">Peripheral membrane protein</topology>
    </subcellularLocation>
</comment>
<keyword evidence="12" id="KW-1185">Reference proteome</keyword>
<dbReference type="PROSITE" id="PS50222">
    <property type="entry name" value="EF_HAND_2"/>
    <property type="match status" value="2"/>
</dbReference>
<evidence type="ECO:0000313" key="12">
    <source>
        <dbReference type="Proteomes" id="UP000321570"/>
    </source>
</evidence>
<dbReference type="EMBL" id="CABIJS010000111">
    <property type="protein sequence ID" value="VUZ43081.1"/>
    <property type="molecule type" value="Genomic_DNA"/>
</dbReference>
<dbReference type="SMART" id="SM00054">
    <property type="entry name" value="EFh"/>
    <property type="match status" value="2"/>
</dbReference>
<dbReference type="SUPFAM" id="SSF47473">
    <property type="entry name" value="EF-hand"/>
    <property type="match status" value="1"/>
</dbReference>
<feature type="domain" description="FIP-RBD" evidence="10">
    <location>
        <begin position="427"/>
        <end position="489"/>
    </location>
</feature>
<feature type="domain" description="EF-hand" evidence="9">
    <location>
        <begin position="55"/>
        <end position="90"/>
    </location>
</feature>
<dbReference type="PANTHER" id="PTHR15726:SF7">
    <property type="entry name" value="NUCLEAR FALLOUT, ISOFORM J"/>
    <property type="match status" value="1"/>
</dbReference>
<dbReference type="GO" id="GO:0032465">
    <property type="term" value="P:regulation of cytokinesis"/>
    <property type="evidence" value="ECO:0007669"/>
    <property type="project" value="TreeGrafter"/>
</dbReference>